<evidence type="ECO:0000313" key="2">
    <source>
        <dbReference type="EMBL" id="KAK4222722.1"/>
    </source>
</evidence>
<evidence type="ECO:0000256" key="1">
    <source>
        <dbReference type="SAM" id="MobiDB-lite"/>
    </source>
</evidence>
<organism evidence="2 3">
    <name type="scientific">Podospora fimiseda</name>
    <dbReference type="NCBI Taxonomy" id="252190"/>
    <lineage>
        <taxon>Eukaryota</taxon>
        <taxon>Fungi</taxon>
        <taxon>Dikarya</taxon>
        <taxon>Ascomycota</taxon>
        <taxon>Pezizomycotina</taxon>
        <taxon>Sordariomycetes</taxon>
        <taxon>Sordariomycetidae</taxon>
        <taxon>Sordariales</taxon>
        <taxon>Podosporaceae</taxon>
        <taxon>Podospora</taxon>
    </lineage>
</organism>
<evidence type="ECO:0000313" key="3">
    <source>
        <dbReference type="Proteomes" id="UP001301958"/>
    </source>
</evidence>
<reference evidence="2" key="2">
    <citation type="submission" date="2023-05" db="EMBL/GenBank/DDBJ databases">
        <authorList>
            <consortium name="Lawrence Berkeley National Laboratory"/>
            <person name="Steindorff A."/>
            <person name="Hensen N."/>
            <person name="Bonometti L."/>
            <person name="Westerberg I."/>
            <person name="Brannstrom I.O."/>
            <person name="Guillou S."/>
            <person name="Cros-Aarteil S."/>
            <person name="Calhoun S."/>
            <person name="Haridas S."/>
            <person name="Kuo A."/>
            <person name="Mondo S."/>
            <person name="Pangilinan J."/>
            <person name="Riley R."/>
            <person name="Labutti K."/>
            <person name="Andreopoulos B."/>
            <person name="Lipzen A."/>
            <person name="Chen C."/>
            <person name="Yanf M."/>
            <person name="Daum C."/>
            <person name="Ng V."/>
            <person name="Clum A."/>
            <person name="Ohm R."/>
            <person name="Martin F."/>
            <person name="Silar P."/>
            <person name="Natvig D."/>
            <person name="Lalanne C."/>
            <person name="Gautier V."/>
            <person name="Ament-Velasquez S.L."/>
            <person name="Kruys A."/>
            <person name="Hutchinson M.I."/>
            <person name="Powell A.J."/>
            <person name="Barry K."/>
            <person name="Miller A.N."/>
            <person name="Grigoriev I.V."/>
            <person name="Debuchy R."/>
            <person name="Gladieux P."/>
            <person name="Thoren M.H."/>
            <person name="Johannesson H."/>
        </authorList>
    </citation>
    <scope>NUCLEOTIDE SEQUENCE</scope>
    <source>
        <strain evidence="2">CBS 990.96</strain>
    </source>
</reference>
<gene>
    <name evidence="2" type="ORF">QBC38DRAFT_72348</name>
</gene>
<name>A0AAN6YTB8_9PEZI</name>
<feature type="region of interest" description="Disordered" evidence="1">
    <location>
        <begin position="1"/>
        <end position="27"/>
    </location>
</feature>
<accession>A0AAN6YTB8</accession>
<reference evidence="2" key="1">
    <citation type="journal article" date="2023" name="Mol. Phylogenet. Evol.">
        <title>Genome-scale phylogeny and comparative genomics of the fungal order Sordariales.</title>
        <authorList>
            <person name="Hensen N."/>
            <person name="Bonometti L."/>
            <person name="Westerberg I."/>
            <person name="Brannstrom I.O."/>
            <person name="Guillou S."/>
            <person name="Cros-Aarteil S."/>
            <person name="Calhoun S."/>
            <person name="Haridas S."/>
            <person name="Kuo A."/>
            <person name="Mondo S."/>
            <person name="Pangilinan J."/>
            <person name="Riley R."/>
            <person name="LaButti K."/>
            <person name="Andreopoulos B."/>
            <person name="Lipzen A."/>
            <person name="Chen C."/>
            <person name="Yan M."/>
            <person name="Daum C."/>
            <person name="Ng V."/>
            <person name="Clum A."/>
            <person name="Steindorff A."/>
            <person name="Ohm R.A."/>
            <person name="Martin F."/>
            <person name="Silar P."/>
            <person name="Natvig D.O."/>
            <person name="Lalanne C."/>
            <person name="Gautier V."/>
            <person name="Ament-Velasquez S.L."/>
            <person name="Kruys A."/>
            <person name="Hutchinson M.I."/>
            <person name="Powell A.J."/>
            <person name="Barry K."/>
            <person name="Miller A.N."/>
            <person name="Grigoriev I.V."/>
            <person name="Debuchy R."/>
            <person name="Gladieux P."/>
            <person name="Hiltunen Thoren M."/>
            <person name="Johannesson H."/>
        </authorList>
    </citation>
    <scope>NUCLEOTIDE SEQUENCE</scope>
    <source>
        <strain evidence="2">CBS 990.96</strain>
    </source>
</reference>
<protein>
    <submittedName>
        <fullName evidence="2">Uncharacterized protein</fullName>
    </submittedName>
</protein>
<keyword evidence="3" id="KW-1185">Reference proteome</keyword>
<sequence length="96" mass="10671">MPDTGGSDPTRDPAQSQVPDTEFEKRPWTEEYSEVPTFTVADEVWLINDDGNKEGPYLVAEVVSKTSYKLSDDKGNATSFVHTLTQSNITFTLPTQ</sequence>
<dbReference type="Proteomes" id="UP001301958">
    <property type="component" value="Unassembled WGS sequence"/>
</dbReference>
<dbReference type="EMBL" id="MU865457">
    <property type="protein sequence ID" value="KAK4222722.1"/>
    <property type="molecule type" value="Genomic_DNA"/>
</dbReference>
<dbReference type="AlphaFoldDB" id="A0AAN6YTB8"/>
<comment type="caution">
    <text evidence="2">The sequence shown here is derived from an EMBL/GenBank/DDBJ whole genome shotgun (WGS) entry which is preliminary data.</text>
</comment>
<proteinExistence type="predicted"/>